<dbReference type="Gene3D" id="1.25.40.10">
    <property type="entry name" value="Tetratricopeptide repeat domain"/>
    <property type="match status" value="2"/>
</dbReference>
<dbReference type="Pfam" id="PF13424">
    <property type="entry name" value="TPR_12"/>
    <property type="match status" value="2"/>
</dbReference>
<evidence type="ECO:0000313" key="2">
    <source>
        <dbReference type="Proteomes" id="UP000034838"/>
    </source>
</evidence>
<reference evidence="1" key="1">
    <citation type="submission" date="2016-10" db="EMBL/GenBank/DDBJ databases">
        <title>Genome sequence of Streptomyces malaysiense MUSC 136.</title>
        <authorList>
            <person name="Lee L.-H."/>
            <person name="Ser H.-L."/>
        </authorList>
    </citation>
    <scope>NUCLEOTIDE SEQUENCE [LARGE SCALE GENOMIC DNA]</scope>
    <source>
        <strain evidence="1">MUSC 136</strain>
    </source>
</reference>
<dbReference type="InterPro" id="IPR027417">
    <property type="entry name" value="P-loop_NTPase"/>
</dbReference>
<dbReference type="SMART" id="SM00028">
    <property type="entry name" value="TPR"/>
    <property type="match status" value="5"/>
</dbReference>
<protein>
    <submittedName>
        <fullName evidence="1">Uncharacterized protein</fullName>
    </submittedName>
</protein>
<keyword evidence="2" id="KW-1185">Reference proteome</keyword>
<dbReference type="EMBL" id="LBDA02000080">
    <property type="protein sequence ID" value="OIK24035.1"/>
    <property type="molecule type" value="Genomic_DNA"/>
</dbReference>
<proteinExistence type="predicted"/>
<comment type="caution">
    <text evidence="1">The sequence shown here is derived from an EMBL/GenBank/DDBJ whole genome shotgun (WGS) entry which is preliminary data.</text>
</comment>
<organism evidence="1 2">
    <name type="scientific">Streptomyces malaysiense</name>
    <dbReference type="NCBI Taxonomy" id="1428626"/>
    <lineage>
        <taxon>Bacteria</taxon>
        <taxon>Bacillati</taxon>
        <taxon>Actinomycetota</taxon>
        <taxon>Actinomycetes</taxon>
        <taxon>Kitasatosporales</taxon>
        <taxon>Streptomycetaceae</taxon>
        <taxon>Streptomyces</taxon>
    </lineage>
</organism>
<accession>A0A1J4PT06</accession>
<dbReference type="SUPFAM" id="SSF48452">
    <property type="entry name" value="TPR-like"/>
    <property type="match status" value="2"/>
</dbReference>
<dbReference type="GO" id="GO:0043531">
    <property type="term" value="F:ADP binding"/>
    <property type="evidence" value="ECO:0007669"/>
    <property type="project" value="InterPro"/>
</dbReference>
<sequence length="798" mass="87303">MKWPISSLRRVYEPREEVTSSLSGTARDVVQARDVRGGIHFHAPATDRVRPPVPYQLPYAGGGFVNRHAEREALDRLLDDGLASARVLLVTGTAGVGKTSLVLHWSHAVRDRFPDGQLYADLHGYDPQAPVRYERVLESFLRVLGAPADAVHAEGEHMAAAFRSWLAGRRLLIVLDNAASVSQVRPLLPATPGCLVIVTSRHRLPGLTIREGARRLTLDVLDQDGSVALLRSVTQGYRDEDDPAQVVELASLCARLPLALRIAAERAAGRPLMHLADLIGELRDESGRWEVLSAEGEEESEAVRPVFTWSYRALPSDAARLFRLLGLHPGPDFSDTAAAALAGVDVRTARRLLDVVAAAHMVDQTAPDRFRLHDLLRAYAADQARLEQTPQECHDALRRVLTWYLHTVDAVQARVAPQEPRVELVPADAGLPEPQFTEAAQAMQWYEAERDNLVAAVRAATSGGLDRIAWQLAVVLRAVYMTNNPFQDWLATSQIGLEAARRDGDRGAEAELEESLGMAYAQSQCLSAAAEHYESALTLRRTLRDTFGEALTLNGLGLLELRRRNLAQAQAALEGSRALFTALNDGFWEPRVAVNLAQVELELGHPASALGPLRRGIDVFRAHGDRHAEGNALRLLAAAELDSGNTNAALAHAEQAVAIATEIRSTAAEGYWLLALGDAQRAIGRPTQALATCRRAAALQEQLGDRARQAAAWDSLGQTCLQLGRAQEASEWHRRALVIYRDLEQTWEMARTLAHLADALDRAGTPQEAADARADACDLLTAFTDPRAVRLRESMVQR</sequence>
<gene>
    <name evidence="1" type="ORF">VT52_028820</name>
</gene>
<dbReference type="InterPro" id="IPR019734">
    <property type="entry name" value="TPR_rpt"/>
</dbReference>
<name>A0A1J4PT06_9ACTN</name>
<dbReference type="AlphaFoldDB" id="A0A1J4PT06"/>
<dbReference type="Proteomes" id="UP000034838">
    <property type="component" value="Unassembled WGS sequence"/>
</dbReference>
<dbReference type="InterPro" id="IPR011990">
    <property type="entry name" value="TPR-like_helical_dom_sf"/>
</dbReference>
<dbReference type="SUPFAM" id="SSF52540">
    <property type="entry name" value="P-loop containing nucleoside triphosphate hydrolases"/>
    <property type="match status" value="1"/>
</dbReference>
<dbReference type="Gene3D" id="3.40.50.300">
    <property type="entry name" value="P-loop containing nucleotide triphosphate hydrolases"/>
    <property type="match status" value="1"/>
</dbReference>
<evidence type="ECO:0000313" key="1">
    <source>
        <dbReference type="EMBL" id="OIK24035.1"/>
    </source>
</evidence>
<dbReference type="PANTHER" id="PTHR47691">
    <property type="entry name" value="REGULATOR-RELATED"/>
    <property type="match status" value="1"/>
</dbReference>
<dbReference type="PRINTS" id="PR00364">
    <property type="entry name" value="DISEASERSIST"/>
</dbReference>
<dbReference type="PANTHER" id="PTHR47691:SF3">
    <property type="entry name" value="HTH-TYPE TRANSCRIPTIONAL REGULATOR RV0890C-RELATED"/>
    <property type="match status" value="1"/>
</dbReference>